<organism evidence="2 3">
    <name type="scientific">Araneus ventricosus</name>
    <name type="common">Orbweaver spider</name>
    <name type="synonym">Epeira ventricosa</name>
    <dbReference type="NCBI Taxonomy" id="182803"/>
    <lineage>
        <taxon>Eukaryota</taxon>
        <taxon>Metazoa</taxon>
        <taxon>Ecdysozoa</taxon>
        <taxon>Arthropoda</taxon>
        <taxon>Chelicerata</taxon>
        <taxon>Arachnida</taxon>
        <taxon>Araneae</taxon>
        <taxon>Araneomorphae</taxon>
        <taxon>Entelegynae</taxon>
        <taxon>Araneoidea</taxon>
        <taxon>Araneidae</taxon>
        <taxon>Araneus</taxon>
    </lineage>
</organism>
<feature type="non-terminal residue" evidence="2">
    <location>
        <position position="1"/>
    </location>
</feature>
<gene>
    <name evidence="2" type="ORF">AVEN_261107_1</name>
</gene>
<evidence type="ECO:0000256" key="1">
    <source>
        <dbReference type="SAM" id="MobiDB-lite"/>
    </source>
</evidence>
<evidence type="ECO:0000313" key="3">
    <source>
        <dbReference type="Proteomes" id="UP000499080"/>
    </source>
</evidence>
<proteinExistence type="predicted"/>
<name>A0A4Y2A756_ARAVE</name>
<keyword evidence="3" id="KW-1185">Reference proteome</keyword>
<feature type="region of interest" description="Disordered" evidence="1">
    <location>
        <begin position="1"/>
        <end position="35"/>
    </location>
</feature>
<sequence>GGVSQQRFLADVALGPGHPPGAEHPGSESEKSSLRERQLRLFQRLGPSQEHQRPKFKPDFSRCDTQKYVLESRGKCGKQGFCRCLT</sequence>
<feature type="compositionally biased region" description="Basic and acidic residues" evidence="1">
    <location>
        <begin position="25"/>
        <end position="35"/>
    </location>
</feature>
<accession>A0A4Y2A756</accession>
<dbReference type="Proteomes" id="UP000499080">
    <property type="component" value="Unassembled WGS sequence"/>
</dbReference>
<comment type="caution">
    <text evidence="2">The sequence shown here is derived from an EMBL/GenBank/DDBJ whole genome shotgun (WGS) entry which is preliminary data.</text>
</comment>
<dbReference type="EMBL" id="BGPR01230954">
    <property type="protein sequence ID" value="GBL75195.1"/>
    <property type="molecule type" value="Genomic_DNA"/>
</dbReference>
<dbReference type="AlphaFoldDB" id="A0A4Y2A756"/>
<evidence type="ECO:0000313" key="2">
    <source>
        <dbReference type="EMBL" id="GBL75195.1"/>
    </source>
</evidence>
<protein>
    <submittedName>
        <fullName evidence="2">Uncharacterized protein</fullName>
    </submittedName>
</protein>
<reference evidence="2 3" key="1">
    <citation type="journal article" date="2019" name="Sci. Rep.">
        <title>Orb-weaving spider Araneus ventricosus genome elucidates the spidroin gene catalogue.</title>
        <authorList>
            <person name="Kono N."/>
            <person name="Nakamura H."/>
            <person name="Ohtoshi R."/>
            <person name="Moran D.A.P."/>
            <person name="Shinohara A."/>
            <person name="Yoshida Y."/>
            <person name="Fujiwara M."/>
            <person name="Mori M."/>
            <person name="Tomita M."/>
            <person name="Arakawa K."/>
        </authorList>
    </citation>
    <scope>NUCLEOTIDE SEQUENCE [LARGE SCALE GENOMIC DNA]</scope>
</reference>